<dbReference type="Proteomes" id="UP000717585">
    <property type="component" value="Unassembled WGS sequence"/>
</dbReference>
<keyword evidence="2" id="KW-1133">Transmembrane helix</keyword>
<name>A0A8J6AZ63_9EUKA</name>
<dbReference type="EMBL" id="JAHDYR010000001">
    <property type="protein sequence ID" value="KAG9397603.1"/>
    <property type="molecule type" value="Genomic_DNA"/>
</dbReference>
<keyword evidence="2" id="KW-0812">Transmembrane</keyword>
<dbReference type="AlphaFoldDB" id="A0A8J6AZ63"/>
<feature type="transmembrane region" description="Helical" evidence="2">
    <location>
        <begin position="236"/>
        <end position="262"/>
    </location>
</feature>
<keyword evidence="4" id="KW-1185">Reference proteome</keyword>
<sequence length="401" mass="43748">MDAGFPFPRSPTVSKPVLPHHIPVYPPALIIPQLPESLSSVIDADTYRDISYTAESVRNLTRLFVNIVNLAVVIVCVLLFGYSLYSVSLLALFLVAIICATSTYCLNPILLPVIIILEGQYVRRLSAAMDRLASQHNLGAAGVTLRVRSVRGPYRQPWAIYAKQFDSEFKAAVVIECPDARPIHYSLTLTRPALRPHFIWEDAYPTSLRDVVSQSDWVSAITSLQRGSVDINSLDALFIGIPVATVIVLGGILVLAMTLLPATDLGNILVVLLIFTFCLVSLAVVTVSSVAHRARIQHGRAKLTSSVQRICSMLNMAGTGAHWSFEWKADAVGFVHSFVATPMVSITEDLEGGDDFVAPDAAPGLLDAYPVVDRRDSEEPSAPFLSQRVRADDYGEGDEFV</sequence>
<feature type="transmembrane region" description="Helical" evidence="2">
    <location>
        <begin position="91"/>
        <end position="117"/>
    </location>
</feature>
<feature type="transmembrane region" description="Helical" evidence="2">
    <location>
        <begin position="268"/>
        <end position="291"/>
    </location>
</feature>
<proteinExistence type="predicted"/>
<protein>
    <submittedName>
        <fullName evidence="3">Uncharacterized protein</fullName>
    </submittedName>
</protein>
<keyword evidence="2" id="KW-0472">Membrane</keyword>
<evidence type="ECO:0000313" key="3">
    <source>
        <dbReference type="EMBL" id="KAG9397603.1"/>
    </source>
</evidence>
<evidence type="ECO:0000256" key="2">
    <source>
        <dbReference type="SAM" id="Phobius"/>
    </source>
</evidence>
<feature type="region of interest" description="Disordered" evidence="1">
    <location>
        <begin position="375"/>
        <end position="401"/>
    </location>
</feature>
<organism evidence="3 4">
    <name type="scientific">Carpediemonas membranifera</name>
    <dbReference type="NCBI Taxonomy" id="201153"/>
    <lineage>
        <taxon>Eukaryota</taxon>
        <taxon>Metamonada</taxon>
        <taxon>Carpediemonas-like organisms</taxon>
        <taxon>Carpediemonas</taxon>
    </lineage>
</organism>
<comment type="caution">
    <text evidence="3">The sequence shown here is derived from an EMBL/GenBank/DDBJ whole genome shotgun (WGS) entry which is preliminary data.</text>
</comment>
<evidence type="ECO:0000256" key="1">
    <source>
        <dbReference type="SAM" id="MobiDB-lite"/>
    </source>
</evidence>
<reference evidence="3" key="1">
    <citation type="submission" date="2021-05" db="EMBL/GenBank/DDBJ databases">
        <title>A free-living protist that lacks canonical eukaryotic 1 DNA replication and segregation systems.</title>
        <authorList>
            <person name="Salas-Leiva D.E."/>
            <person name="Tromer E.C."/>
            <person name="Curtis B.A."/>
            <person name="Jerlstrom-Hultqvist J."/>
            <person name="Kolisko M."/>
            <person name="Yi Z."/>
            <person name="Salas-Leiva J.S."/>
            <person name="Gallot-Lavallee L."/>
            <person name="Kops G.J.P.L."/>
            <person name="Archibald J.M."/>
            <person name="Simpson A.G.B."/>
            <person name="Roger A.J."/>
        </authorList>
    </citation>
    <scope>NUCLEOTIDE SEQUENCE</scope>
    <source>
        <strain evidence="3">BICM</strain>
    </source>
</reference>
<accession>A0A8J6AZ63</accession>
<evidence type="ECO:0000313" key="4">
    <source>
        <dbReference type="Proteomes" id="UP000717585"/>
    </source>
</evidence>
<feature type="transmembrane region" description="Helical" evidence="2">
    <location>
        <begin position="63"/>
        <end position="85"/>
    </location>
</feature>
<gene>
    <name evidence="3" type="ORF">J8273_0733</name>
</gene>